<proteinExistence type="predicted"/>
<evidence type="ECO:0000313" key="1">
    <source>
        <dbReference type="EMBL" id="APF17368.1"/>
    </source>
</evidence>
<name>A0A1J1C651_CALAY</name>
<dbReference type="Proteomes" id="UP000183868">
    <property type="component" value="Chromosome"/>
</dbReference>
<dbReference type="EMBL" id="CP018099">
    <property type="protein sequence ID" value="APF17368.1"/>
    <property type="molecule type" value="Genomic_DNA"/>
</dbReference>
<sequence>MLPFKFFSFKLHPDYNYSTLLFQENVNIFPTQFKPKRQYFVILIDEISSTG</sequence>
<protein>
    <submittedName>
        <fullName evidence="1">Uncharacterized protein</fullName>
    </submittedName>
</protein>
<dbReference type="KEGG" id="caby:Cabys_617"/>
<organism evidence="1 2">
    <name type="scientific">Caldithrix abyssi DSM 13497</name>
    <dbReference type="NCBI Taxonomy" id="880073"/>
    <lineage>
        <taxon>Bacteria</taxon>
        <taxon>Pseudomonadati</taxon>
        <taxon>Calditrichota</taxon>
        <taxon>Calditrichia</taxon>
        <taxon>Calditrichales</taxon>
        <taxon>Calditrichaceae</taxon>
        <taxon>Caldithrix</taxon>
    </lineage>
</organism>
<gene>
    <name evidence="1" type="ORF">Cabys_617</name>
</gene>
<dbReference type="AlphaFoldDB" id="A0A1J1C651"/>
<evidence type="ECO:0000313" key="2">
    <source>
        <dbReference type="Proteomes" id="UP000183868"/>
    </source>
</evidence>
<reference evidence="1 2" key="1">
    <citation type="submission" date="2016-11" db="EMBL/GenBank/DDBJ databases">
        <title>Genomic analysis of Caldithrix abyssi and proposal of a novel bacterial phylum Caldithrichaeota.</title>
        <authorList>
            <person name="Kublanov I."/>
            <person name="Sigalova O."/>
            <person name="Gavrilov S."/>
            <person name="Lebedinsky A."/>
            <person name="Ivanova N."/>
            <person name="Daum C."/>
            <person name="Reddy T."/>
            <person name="Klenk H.P."/>
            <person name="Goker M."/>
            <person name="Reva O."/>
            <person name="Miroshnichenko M."/>
            <person name="Kyprides N."/>
            <person name="Woyke T."/>
            <person name="Gelfand M."/>
        </authorList>
    </citation>
    <scope>NUCLEOTIDE SEQUENCE [LARGE SCALE GENOMIC DNA]</scope>
    <source>
        <strain evidence="1 2">LF13</strain>
    </source>
</reference>
<accession>A0A1J1C651</accession>